<dbReference type="Gene3D" id="1.20.1250.20">
    <property type="entry name" value="MFS general substrate transporter like domains"/>
    <property type="match status" value="2"/>
</dbReference>
<keyword evidence="3" id="KW-1003">Cell membrane</keyword>
<evidence type="ECO:0000313" key="11">
    <source>
        <dbReference type="EMBL" id="EHP50985.1"/>
    </source>
</evidence>
<dbReference type="InterPro" id="IPR036259">
    <property type="entry name" value="MFS_trans_sf"/>
</dbReference>
<feature type="transmembrane region" description="Helical" evidence="10">
    <location>
        <begin position="234"/>
        <end position="253"/>
    </location>
</feature>
<keyword evidence="6 10" id="KW-1133">Transmembrane helix</keyword>
<feature type="transmembrane region" description="Helical" evidence="10">
    <location>
        <begin position="362"/>
        <end position="378"/>
    </location>
</feature>
<gene>
    <name evidence="11" type="ORF">HMPREF9449_00312</name>
</gene>
<evidence type="ECO:0000256" key="4">
    <source>
        <dbReference type="ARBA" id="ARBA00022692"/>
    </source>
</evidence>
<dbReference type="HOGENOM" id="CLU_004790_0_2_10"/>
<dbReference type="InterPro" id="IPR018456">
    <property type="entry name" value="PTR2_symporter_CS"/>
</dbReference>
<dbReference type="STRING" id="742817.HMPREF9449_00312"/>
<evidence type="ECO:0000256" key="2">
    <source>
        <dbReference type="ARBA" id="ARBA00022448"/>
    </source>
</evidence>
<feature type="transmembrane region" description="Helical" evidence="10">
    <location>
        <begin position="429"/>
        <end position="450"/>
    </location>
</feature>
<evidence type="ECO:0000256" key="5">
    <source>
        <dbReference type="ARBA" id="ARBA00022856"/>
    </source>
</evidence>
<feature type="transmembrane region" description="Helical" evidence="10">
    <location>
        <begin position="46"/>
        <end position="66"/>
    </location>
</feature>
<comment type="caution">
    <text evidence="11">The sequence shown here is derived from an EMBL/GenBank/DDBJ whole genome shotgun (WGS) entry which is preliminary data.</text>
</comment>
<evidence type="ECO:0000256" key="3">
    <source>
        <dbReference type="ARBA" id="ARBA00022475"/>
    </source>
</evidence>
<dbReference type="PROSITE" id="PS01023">
    <property type="entry name" value="PTR2_2"/>
    <property type="match status" value="1"/>
</dbReference>
<evidence type="ECO:0000256" key="6">
    <source>
        <dbReference type="ARBA" id="ARBA00022989"/>
    </source>
</evidence>
<feature type="transmembrane region" description="Helical" evidence="10">
    <location>
        <begin position="21"/>
        <end position="40"/>
    </location>
</feature>
<dbReference type="SUPFAM" id="SSF103473">
    <property type="entry name" value="MFS general substrate transporter"/>
    <property type="match status" value="2"/>
</dbReference>
<accession>H1DDH6</accession>
<dbReference type="PANTHER" id="PTHR23517:SF15">
    <property type="entry name" value="PROTON-DEPENDENT OLIGOPEPTIDE FAMILY TRANSPORT PROTEIN"/>
    <property type="match status" value="1"/>
</dbReference>
<dbReference type="Proteomes" id="UP000004892">
    <property type="component" value="Unassembled WGS sequence"/>
</dbReference>
<dbReference type="PATRIC" id="fig|742817.3.peg.331"/>
<dbReference type="GO" id="GO:1904680">
    <property type="term" value="F:peptide transmembrane transporter activity"/>
    <property type="evidence" value="ECO:0007669"/>
    <property type="project" value="InterPro"/>
</dbReference>
<dbReference type="AlphaFoldDB" id="H1DDH6"/>
<dbReference type="PROSITE" id="PS01022">
    <property type="entry name" value="PTR2_1"/>
    <property type="match status" value="1"/>
</dbReference>
<evidence type="ECO:0000256" key="1">
    <source>
        <dbReference type="ARBA" id="ARBA00004651"/>
    </source>
</evidence>
<dbReference type="RefSeq" id="WP_009135466.1">
    <property type="nucleotide sequence ID" value="NZ_JH594596.1"/>
</dbReference>
<dbReference type="GO" id="GO:0005886">
    <property type="term" value="C:plasma membrane"/>
    <property type="evidence" value="ECO:0007669"/>
    <property type="project" value="UniProtKB-SubCell"/>
</dbReference>
<dbReference type="InterPro" id="IPR005279">
    <property type="entry name" value="Dipep/tripep_permease"/>
</dbReference>
<feature type="transmembrane region" description="Helical" evidence="10">
    <location>
        <begin position="508"/>
        <end position="528"/>
    </location>
</feature>
<feature type="transmembrane region" description="Helical" evidence="10">
    <location>
        <begin position="327"/>
        <end position="350"/>
    </location>
</feature>
<evidence type="ECO:0000256" key="8">
    <source>
        <dbReference type="RuleBase" id="RU003755"/>
    </source>
</evidence>
<name>H1DDH6_9BACT</name>
<evidence type="ECO:0000313" key="12">
    <source>
        <dbReference type="Proteomes" id="UP000004892"/>
    </source>
</evidence>
<proteinExistence type="inferred from homology"/>
<feature type="transmembrane region" description="Helical" evidence="10">
    <location>
        <begin position="470"/>
        <end position="487"/>
    </location>
</feature>
<keyword evidence="5" id="KW-0571">Peptide transport</keyword>
<feature type="transmembrane region" description="Helical" evidence="10">
    <location>
        <begin position="99"/>
        <end position="118"/>
    </location>
</feature>
<feature type="transmembrane region" description="Helical" evidence="10">
    <location>
        <begin position="290"/>
        <end position="307"/>
    </location>
</feature>
<evidence type="ECO:0000256" key="9">
    <source>
        <dbReference type="SAM" id="Coils"/>
    </source>
</evidence>
<sequence>MLNGHPKGLFVLAATNTGERFGYYTMLAIFTLYLQAHYGWSSAATSQVFGIFLAAVYFLPVIGGIVADKFLGYGKTITLGTIVMFLGYALLAFPIGSGAIPMFIALGFIALGTGFFKGNLQVLVGNLYDNPKYSKNRDLAYSIFYMCINIGAFFAPSMAEAISNYILKGAGMVYNSKIPALAHQLFDGTIAPGSAGYEELVNLATAQGASITDLSSLQQFAHTYIDTLSQSYQYGFGVACISLIASLAIFAGFRKYYKSADATEKEKAQGKGDKDAVVLELTKEQTRERVIALILVFIVVIFFWMSFHQNGLTMTFFARDYTTSHISGISSLLFSLSGTVPFILLFYGLFLLFTGDKKTKPIGGIMAAVFAVVLYFVYQKNFASHQTDYTPQIFQQFNPMFIIILTPIFVGLFSWLSSKKKEPSAPRKIGIGMIIAALGFVILLVGSLGLTAPSDLASHPLSESQMVSPYWLINTYLVLTCAELFLSPMGISFVSKVSPPKYKGMMQGLWFAATAVGNYLTSVIGYLWEKVSLPVLWGILIICCALSALFIFSIMKRLERVTRESEEQLKAAEEAHKKKEKK</sequence>
<comment type="subcellular location">
    <subcellularLocation>
        <location evidence="1">Cell membrane</location>
        <topology evidence="1">Multi-pass membrane protein</topology>
    </subcellularLocation>
    <subcellularLocation>
        <location evidence="8">Membrane</location>
        <topology evidence="8">Multi-pass membrane protein</topology>
    </subcellularLocation>
</comment>
<dbReference type="eggNOG" id="COG3104">
    <property type="taxonomic scope" value="Bacteria"/>
</dbReference>
<dbReference type="Pfam" id="PF00854">
    <property type="entry name" value="PTR2"/>
    <property type="match status" value="2"/>
</dbReference>
<evidence type="ECO:0000256" key="10">
    <source>
        <dbReference type="SAM" id="Phobius"/>
    </source>
</evidence>
<feature type="coiled-coil region" evidence="9">
    <location>
        <begin position="555"/>
        <end position="582"/>
    </location>
</feature>
<dbReference type="GO" id="GO:0006857">
    <property type="term" value="P:oligopeptide transport"/>
    <property type="evidence" value="ECO:0007669"/>
    <property type="project" value="InterPro"/>
</dbReference>
<organism evidence="11 12">
    <name type="scientific">Odoribacter laneus YIT 12061</name>
    <dbReference type="NCBI Taxonomy" id="742817"/>
    <lineage>
        <taxon>Bacteria</taxon>
        <taxon>Pseudomonadati</taxon>
        <taxon>Bacteroidota</taxon>
        <taxon>Bacteroidia</taxon>
        <taxon>Bacteroidales</taxon>
        <taxon>Odoribacteraceae</taxon>
        <taxon>Odoribacter</taxon>
    </lineage>
</organism>
<feature type="transmembrane region" description="Helical" evidence="10">
    <location>
        <begin position="139"/>
        <end position="159"/>
    </location>
</feature>
<keyword evidence="4 8" id="KW-0812">Transmembrane</keyword>
<keyword evidence="9" id="KW-0175">Coiled coil</keyword>
<dbReference type="NCBIfam" id="TIGR00924">
    <property type="entry name" value="yjdL_sub1_fam"/>
    <property type="match status" value="1"/>
</dbReference>
<dbReference type="CDD" id="cd17346">
    <property type="entry name" value="MFS_DtpA_like"/>
    <property type="match status" value="1"/>
</dbReference>
<protein>
    <submittedName>
        <fullName evidence="11">Amino acid/peptide transporter (Peptide:H+ symporter)</fullName>
    </submittedName>
</protein>
<keyword evidence="2 8" id="KW-0813">Transport</keyword>
<dbReference type="GeneID" id="98067973"/>
<comment type="similarity">
    <text evidence="8">Belongs to the major facilitator superfamily. Proton-dependent oligopeptide transporter (POT/PTR) (TC 2.A.17) family.</text>
</comment>
<feature type="transmembrane region" description="Helical" evidence="10">
    <location>
        <begin position="398"/>
        <end position="417"/>
    </location>
</feature>
<dbReference type="PANTHER" id="PTHR23517">
    <property type="entry name" value="RESISTANCE PROTEIN MDTM, PUTATIVE-RELATED-RELATED"/>
    <property type="match status" value="1"/>
</dbReference>
<keyword evidence="7 10" id="KW-0472">Membrane</keyword>
<reference evidence="11 12" key="1">
    <citation type="submission" date="2012-01" db="EMBL/GenBank/DDBJ databases">
        <title>The Genome Sequence of Odoribacter laneus YIT 12061.</title>
        <authorList>
            <consortium name="The Broad Institute Genome Sequencing Platform"/>
            <person name="Earl A."/>
            <person name="Ward D."/>
            <person name="Feldgarden M."/>
            <person name="Gevers D."/>
            <person name="Morotomi M."/>
            <person name="Young S.K."/>
            <person name="Zeng Q."/>
            <person name="Gargeya S."/>
            <person name="Fitzgerald M."/>
            <person name="Haas B."/>
            <person name="Abouelleil A."/>
            <person name="Alvarado L."/>
            <person name="Arachchi H.M."/>
            <person name="Berlin A."/>
            <person name="Chapman S.B."/>
            <person name="Gearin G."/>
            <person name="Goldberg J."/>
            <person name="Griggs A."/>
            <person name="Gujja S."/>
            <person name="Hansen M."/>
            <person name="Heiman D."/>
            <person name="Howarth C."/>
            <person name="Larimer J."/>
            <person name="Lui A."/>
            <person name="MacDonald P.J.P."/>
            <person name="McCowen C."/>
            <person name="Montmayeur A."/>
            <person name="Murphy C."/>
            <person name="Neiman D."/>
            <person name="Pearson M."/>
            <person name="Priest M."/>
            <person name="Roberts A."/>
            <person name="Saif S."/>
            <person name="Shea T."/>
            <person name="Sisk P."/>
            <person name="Stolte C."/>
            <person name="Sykes S."/>
            <person name="Wortman J."/>
            <person name="Nusbaum C."/>
            <person name="Birren B."/>
        </authorList>
    </citation>
    <scope>NUCLEOTIDE SEQUENCE [LARGE SCALE GENOMIC DNA]</scope>
    <source>
        <strain evidence="11 12">YIT 12061</strain>
    </source>
</reference>
<feature type="transmembrane region" description="Helical" evidence="10">
    <location>
        <begin position="73"/>
        <end position="93"/>
    </location>
</feature>
<evidence type="ECO:0000256" key="7">
    <source>
        <dbReference type="ARBA" id="ARBA00023136"/>
    </source>
</evidence>
<dbReference type="InterPro" id="IPR050171">
    <property type="entry name" value="MFS_Transporters"/>
</dbReference>
<keyword evidence="12" id="KW-1185">Reference proteome</keyword>
<keyword evidence="5" id="KW-0653">Protein transport</keyword>
<feature type="transmembrane region" description="Helical" evidence="10">
    <location>
        <begin position="534"/>
        <end position="555"/>
    </location>
</feature>
<dbReference type="EMBL" id="ADMC01000002">
    <property type="protein sequence ID" value="EHP50985.1"/>
    <property type="molecule type" value="Genomic_DNA"/>
</dbReference>
<dbReference type="InterPro" id="IPR000109">
    <property type="entry name" value="POT_fam"/>
</dbReference>